<dbReference type="InterPro" id="IPR015943">
    <property type="entry name" value="WD40/YVTN_repeat-like_dom_sf"/>
</dbReference>
<evidence type="ECO:0000313" key="2">
    <source>
        <dbReference type="Proteomes" id="UP000053718"/>
    </source>
</evidence>
<evidence type="ECO:0000313" key="1">
    <source>
        <dbReference type="EMBL" id="KFZ28263.1"/>
    </source>
</evidence>
<proteinExistence type="predicted"/>
<dbReference type="EMBL" id="JPIN01000009">
    <property type="protein sequence ID" value="KFZ28263.1"/>
    <property type="molecule type" value="Genomic_DNA"/>
</dbReference>
<dbReference type="SUPFAM" id="SSF110296">
    <property type="entry name" value="Oligoxyloglucan reducing end-specific cellobiohydrolase"/>
    <property type="match status" value="1"/>
</dbReference>
<dbReference type="Gene3D" id="2.130.10.10">
    <property type="entry name" value="YVTN repeat-like/Quinoprotein amine dehydrogenase"/>
    <property type="match status" value="1"/>
</dbReference>
<dbReference type="OrthoDB" id="9813892at2"/>
<dbReference type="AlphaFoldDB" id="A0A094L0Y6"/>
<dbReference type="eggNOG" id="COG4447">
    <property type="taxonomic scope" value="Bacteria"/>
</dbReference>
<organism evidence="1 2">
    <name type="scientific">Pseudidiomarina atlantica</name>
    <dbReference type="NCBI Taxonomy" id="1517416"/>
    <lineage>
        <taxon>Bacteria</taxon>
        <taxon>Pseudomonadati</taxon>
        <taxon>Pseudomonadota</taxon>
        <taxon>Gammaproteobacteria</taxon>
        <taxon>Alteromonadales</taxon>
        <taxon>Idiomarinaceae</taxon>
        <taxon>Pseudidiomarina</taxon>
    </lineage>
</organism>
<dbReference type="RefSeq" id="WP_034733201.1">
    <property type="nucleotide sequence ID" value="NZ_JPIN01000009.1"/>
</dbReference>
<protein>
    <recommendedName>
        <fullName evidence="3">Photosynthesis system II assembly factor Ycf48/Hcf136-like domain-containing protein</fullName>
    </recommendedName>
</protein>
<name>A0A094L0Y6_9GAMM</name>
<dbReference type="Proteomes" id="UP000053718">
    <property type="component" value="Unassembled WGS sequence"/>
</dbReference>
<dbReference type="PANTHER" id="PTHR47199">
    <property type="entry name" value="PHOTOSYSTEM II STABILITY/ASSEMBLY FACTOR HCF136, CHLOROPLASTIC"/>
    <property type="match status" value="1"/>
</dbReference>
<accession>A0A094L0Y6</accession>
<keyword evidence="2" id="KW-1185">Reference proteome</keyword>
<dbReference type="STRING" id="1517416.IDAT_09630"/>
<dbReference type="PANTHER" id="PTHR47199:SF2">
    <property type="entry name" value="PHOTOSYSTEM II STABILITY_ASSEMBLY FACTOR HCF136, CHLOROPLASTIC"/>
    <property type="match status" value="1"/>
</dbReference>
<evidence type="ECO:0008006" key="3">
    <source>
        <dbReference type="Google" id="ProtNLM"/>
    </source>
</evidence>
<reference evidence="1 2" key="1">
    <citation type="submission" date="2014-06" db="EMBL/GenBank/DDBJ databases">
        <title>Draft genome sequence of Idiomarina sp. MCCC 1A10513.</title>
        <authorList>
            <person name="Du J."/>
            <person name="Lai Q."/>
            <person name="Shao Z."/>
        </authorList>
    </citation>
    <scope>NUCLEOTIDE SEQUENCE [LARGE SCALE GENOMIC DNA]</scope>
    <source>
        <strain evidence="1 2">MCCC 1A10513</strain>
    </source>
</reference>
<gene>
    <name evidence="1" type="ORF">IDAT_09630</name>
</gene>
<comment type="caution">
    <text evidence="1">The sequence shown here is derived from an EMBL/GenBank/DDBJ whole genome shotgun (WGS) entry which is preliminary data.</text>
</comment>
<sequence length="340" mass="36418">MVLTSVVLSALLNTSALQVEPLAIRPDIDWIGVSTPNTDVIWVSGTKATIARSIDGGKTWQYSTPTKTELEFRDIEALDAQHAYALSVGNGGDSRIYYTNNGGASWQMRMRAAGNQFLNCLAVAPRSNEAWVYGDSIDGSWDSMRSADGRNWIPSRNAITGTPLDGEGGLAASGACVRYNNGIWAMGTANASTARLLIKGEFGIRFRAIDTPIAAGPMAGIASVWPFSEKHVLLAGGDLNNPEREPRLVEMRNSKFTELASPPIAGALYSLSVTDSGGLIVTNPNGAAWLPNTQSTDWQLLSEENIWNSSCAGEYCYLVGKKGFVGKLSLPTAPSRQPND</sequence>